<accession>A0A2J6SQY4</accession>
<dbReference type="Proteomes" id="UP000235371">
    <property type="component" value="Unassembled WGS sequence"/>
</dbReference>
<protein>
    <recommendedName>
        <fullName evidence="6">HAT C-terminal dimerisation domain-containing protein</fullName>
    </recommendedName>
</protein>
<dbReference type="InterPro" id="IPR052035">
    <property type="entry name" value="ZnF_BED_domain_contain"/>
</dbReference>
<keyword evidence="4" id="KW-0862">Zinc</keyword>
<dbReference type="OrthoDB" id="3560146at2759"/>
<dbReference type="GO" id="GO:0008270">
    <property type="term" value="F:zinc ion binding"/>
    <property type="evidence" value="ECO:0007669"/>
    <property type="project" value="UniProtKB-KW"/>
</dbReference>
<comment type="subcellular location">
    <subcellularLocation>
        <location evidence="1">Nucleus</location>
    </subcellularLocation>
</comment>
<evidence type="ECO:0000256" key="1">
    <source>
        <dbReference type="ARBA" id="ARBA00004123"/>
    </source>
</evidence>
<keyword evidence="2" id="KW-0479">Metal-binding</keyword>
<proteinExistence type="predicted"/>
<name>A0A2J6SQY4_9HELO</name>
<keyword evidence="5" id="KW-0539">Nucleus</keyword>
<evidence type="ECO:0000256" key="4">
    <source>
        <dbReference type="ARBA" id="ARBA00022833"/>
    </source>
</evidence>
<feature type="non-terminal residue" evidence="7">
    <location>
        <position position="1"/>
    </location>
</feature>
<organism evidence="7 8">
    <name type="scientific">Hyaloscypha bicolor E</name>
    <dbReference type="NCBI Taxonomy" id="1095630"/>
    <lineage>
        <taxon>Eukaryota</taxon>
        <taxon>Fungi</taxon>
        <taxon>Dikarya</taxon>
        <taxon>Ascomycota</taxon>
        <taxon>Pezizomycotina</taxon>
        <taxon>Leotiomycetes</taxon>
        <taxon>Helotiales</taxon>
        <taxon>Hyaloscyphaceae</taxon>
        <taxon>Hyaloscypha</taxon>
        <taxon>Hyaloscypha bicolor</taxon>
    </lineage>
</organism>
<dbReference type="SUPFAM" id="SSF53098">
    <property type="entry name" value="Ribonuclease H-like"/>
    <property type="match status" value="1"/>
</dbReference>
<dbReference type="GO" id="GO:0046983">
    <property type="term" value="F:protein dimerization activity"/>
    <property type="evidence" value="ECO:0007669"/>
    <property type="project" value="InterPro"/>
</dbReference>
<evidence type="ECO:0000313" key="7">
    <source>
        <dbReference type="EMBL" id="PMD53188.1"/>
    </source>
</evidence>
<dbReference type="RefSeq" id="XP_024730092.1">
    <property type="nucleotide sequence ID" value="XM_024875847.1"/>
</dbReference>
<dbReference type="PANTHER" id="PTHR46481">
    <property type="entry name" value="ZINC FINGER BED DOMAIN-CONTAINING PROTEIN 4"/>
    <property type="match status" value="1"/>
</dbReference>
<dbReference type="InterPro" id="IPR008906">
    <property type="entry name" value="HATC_C_dom"/>
</dbReference>
<evidence type="ECO:0000259" key="6">
    <source>
        <dbReference type="Pfam" id="PF05699"/>
    </source>
</evidence>
<evidence type="ECO:0000313" key="8">
    <source>
        <dbReference type="Proteomes" id="UP000235371"/>
    </source>
</evidence>
<dbReference type="AlphaFoldDB" id="A0A2J6SQY4"/>
<evidence type="ECO:0000256" key="3">
    <source>
        <dbReference type="ARBA" id="ARBA00022771"/>
    </source>
</evidence>
<dbReference type="InterPro" id="IPR012337">
    <property type="entry name" value="RNaseH-like_sf"/>
</dbReference>
<dbReference type="EMBL" id="KZ613892">
    <property type="protein sequence ID" value="PMD53188.1"/>
    <property type="molecule type" value="Genomic_DNA"/>
</dbReference>
<dbReference type="PANTHER" id="PTHR46481:SF10">
    <property type="entry name" value="ZINC FINGER BED DOMAIN-CONTAINING PROTEIN 39"/>
    <property type="match status" value="1"/>
</dbReference>
<evidence type="ECO:0000256" key="5">
    <source>
        <dbReference type="ARBA" id="ARBA00023242"/>
    </source>
</evidence>
<sequence>LDYWKSNAARFPALALIARKYLGILASLAPSKRFFSQSALIITKLQNRLNKSTFERITCLKSWGLFKDELEEAKKEEKRGEKKEKKQDSEEDN</sequence>
<reference evidence="7 8" key="1">
    <citation type="submission" date="2016-04" db="EMBL/GenBank/DDBJ databases">
        <title>A degradative enzymes factory behind the ericoid mycorrhizal symbiosis.</title>
        <authorList>
            <consortium name="DOE Joint Genome Institute"/>
            <person name="Martino E."/>
            <person name="Morin E."/>
            <person name="Grelet G."/>
            <person name="Kuo A."/>
            <person name="Kohler A."/>
            <person name="Daghino S."/>
            <person name="Barry K."/>
            <person name="Choi C."/>
            <person name="Cichocki N."/>
            <person name="Clum A."/>
            <person name="Copeland A."/>
            <person name="Hainaut M."/>
            <person name="Haridas S."/>
            <person name="Labutti K."/>
            <person name="Lindquist E."/>
            <person name="Lipzen A."/>
            <person name="Khouja H.-R."/>
            <person name="Murat C."/>
            <person name="Ohm R."/>
            <person name="Olson A."/>
            <person name="Spatafora J."/>
            <person name="Veneault-Fourrey C."/>
            <person name="Henrissat B."/>
            <person name="Grigoriev I."/>
            <person name="Martin F."/>
            <person name="Perotto S."/>
        </authorList>
    </citation>
    <scope>NUCLEOTIDE SEQUENCE [LARGE SCALE GENOMIC DNA]</scope>
    <source>
        <strain evidence="7 8">E</strain>
    </source>
</reference>
<gene>
    <name evidence="7" type="ORF">K444DRAFT_542049</name>
</gene>
<keyword evidence="3" id="KW-0863">Zinc-finger</keyword>
<dbReference type="Pfam" id="PF05699">
    <property type="entry name" value="Dimer_Tnp_hAT"/>
    <property type="match status" value="1"/>
</dbReference>
<dbReference type="InParanoid" id="A0A2J6SQY4"/>
<dbReference type="GeneID" id="36583926"/>
<feature type="domain" description="HAT C-terminal dimerisation" evidence="6">
    <location>
        <begin position="1"/>
        <end position="63"/>
    </location>
</feature>
<evidence type="ECO:0000256" key="2">
    <source>
        <dbReference type="ARBA" id="ARBA00022723"/>
    </source>
</evidence>
<keyword evidence="8" id="KW-1185">Reference proteome</keyword>
<dbReference type="GO" id="GO:0005634">
    <property type="term" value="C:nucleus"/>
    <property type="evidence" value="ECO:0007669"/>
    <property type="project" value="UniProtKB-SubCell"/>
</dbReference>